<accession>A0ABQ6MME6</accession>
<name>A0ABQ6MME6_9STRA</name>
<gene>
    <name evidence="2" type="ORF">TeGR_g14852</name>
</gene>
<dbReference type="Proteomes" id="UP001165060">
    <property type="component" value="Unassembled WGS sequence"/>
</dbReference>
<evidence type="ECO:0000313" key="2">
    <source>
        <dbReference type="EMBL" id="GMI29204.1"/>
    </source>
</evidence>
<dbReference type="InterPro" id="IPR049162">
    <property type="entry name" value="GH59_C"/>
</dbReference>
<proteinExistence type="predicted"/>
<dbReference type="Gene3D" id="2.60.120.560">
    <property type="entry name" value="Exo-inulinase, domain 1"/>
    <property type="match status" value="1"/>
</dbReference>
<sequence length="180" mass="19964">MAPRRPPKAGVFALESGRLVQQVPEKPVEWSPEDEPATLVGNYDAANYEVGVKFQIEEGDVEDGAEAYAFAGLRVDGWNPNSKVGPSGLLLTVHSQKGEWHLSAGVRVLSRGKVELEDAYAEHEIRIRAQGDEIVGWLDGEEVVRIVWKDRIRGLYEHGLAVIGSGWHRAAFDDFYIVEV</sequence>
<evidence type="ECO:0000259" key="1">
    <source>
        <dbReference type="Pfam" id="PF21708"/>
    </source>
</evidence>
<comment type="caution">
    <text evidence="2">The sequence shown here is derived from an EMBL/GenBank/DDBJ whole genome shotgun (WGS) entry which is preliminary data.</text>
</comment>
<keyword evidence="3" id="KW-1185">Reference proteome</keyword>
<dbReference type="EMBL" id="BRYB01003022">
    <property type="protein sequence ID" value="GMI29204.1"/>
    <property type="molecule type" value="Genomic_DNA"/>
</dbReference>
<organism evidence="2 3">
    <name type="scientific">Tetraparma gracilis</name>
    <dbReference type="NCBI Taxonomy" id="2962635"/>
    <lineage>
        <taxon>Eukaryota</taxon>
        <taxon>Sar</taxon>
        <taxon>Stramenopiles</taxon>
        <taxon>Ochrophyta</taxon>
        <taxon>Bolidophyceae</taxon>
        <taxon>Parmales</taxon>
        <taxon>Triparmaceae</taxon>
        <taxon>Tetraparma</taxon>
    </lineage>
</organism>
<protein>
    <recommendedName>
        <fullName evidence="1">Glycosyl hydrolase family 59 C-terminal lectin domain-containing protein</fullName>
    </recommendedName>
</protein>
<reference evidence="2 3" key="1">
    <citation type="journal article" date="2023" name="Commun. Biol.">
        <title>Genome analysis of Parmales, the sister group of diatoms, reveals the evolutionary specialization of diatoms from phago-mixotrophs to photoautotrophs.</title>
        <authorList>
            <person name="Ban H."/>
            <person name="Sato S."/>
            <person name="Yoshikawa S."/>
            <person name="Yamada K."/>
            <person name="Nakamura Y."/>
            <person name="Ichinomiya M."/>
            <person name="Sato N."/>
            <person name="Blanc-Mathieu R."/>
            <person name="Endo H."/>
            <person name="Kuwata A."/>
            <person name="Ogata H."/>
        </authorList>
    </citation>
    <scope>NUCLEOTIDE SEQUENCE [LARGE SCALE GENOMIC DNA]</scope>
</reference>
<feature type="domain" description="Glycosyl hydrolase family 59 C-terminal lectin" evidence="1">
    <location>
        <begin position="19"/>
        <end position="178"/>
    </location>
</feature>
<dbReference type="Pfam" id="PF21708">
    <property type="entry name" value="Glyco_hydro_59_C"/>
    <property type="match status" value="1"/>
</dbReference>
<evidence type="ECO:0000313" key="3">
    <source>
        <dbReference type="Proteomes" id="UP001165060"/>
    </source>
</evidence>